<dbReference type="CDD" id="cd16831">
    <property type="entry name" value="HemS-like_C"/>
    <property type="match status" value="1"/>
</dbReference>
<dbReference type="CDD" id="cd16830">
    <property type="entry name" value="HemS-like_N"/>
    <property type="match status" value="1"/>
</dbReference>
<sequence length="346" mass="37667">MSTHPLWQRYQDLKNAEPRLRIRDAAARIGVAEGELVAHDPAARRLRPDWAPLLGGLKAAGPLLALTRNEAAVHEKTGVYDHLQIDGAIGLALNPEIDLRLFLSQWAHAFAVGGERPSLQIFDRHGDAVHKVYATDRSDRAALAALFDAFAAEPAPVVPEPRAATAEKPDAGIDVEAFRSEWRALTDTHEFFGLTRRHGVTRTQALRLAPEGYAEETGVGAVDAVLTRAAADGLPIMVFVANPGCVQIHTGPVHRIVPMGPWLNVLDEGFNLHLRMDLFDRAWVVRKPTSDGTVTSLECFDRDGTLLVQFFGERKPGKPELPAWTALADSLAAIAPGTPREEASHA</sequence>
<dbReference type="Gene3D" id="3.40.1570.10">
    <property type="entry name" value="HemS/ChuS/ChuX like domains"/>
    <property type="match status" value="2"/>
</dbReference>
<dbReference type="SUPFAM" id="SSF144064">
    <property type="entry name" value="Heme iron utilization protein-like"/>
    <property type="match status" value="1"/>
</dbReference>
<dbReference type="Pfam" id="PF05171">
    <property type="entry name" value="HemS"/>
    <property type="match status" value="2"/>
</dbReference>
<dbReference type="InterPro" id="IPR053733">
    <property type="entry name" value="Heme_Transport_Util_sf"/>
</dbReference>
<dbReference type="RefSeq" id="WP_345251648.1">
    <property type="nucleotide sequence ID" value="NZ_BAABFO010000025.1"/>
</dbReference>
<dbReference type="InterPro" id="IPR007845">
    <property type="entry name" value="HemS/ChuX_dom"/>
</dbReference>
<evidence type="ECO:0000313" key="2">
    <source>
        <dbReference type="EMBL" id="GAA4340300.1"/>
    </source>
</evidence>
<accession>A0ABP8HJP0</accession>
<gene>
    <name evidence="2" type="ORF">GCM10023144_39820</name>
</gene>
<dbReference type="Proteomes" id="UP001501671">
    <property type="component" value="Unassembled WGS sequence"/>
</dbReference>
<proteinExistence type="predicted"/>
<protein>
    <submittedName>
        <fullName evidence="2">Hemin-degrading factor</fullName>
    </submittedName>
</protein>
<feature type="domain" description="Haemin-degrading HemS/ChuX" evidence="1">
    <location>
        <begin position="199"/>
        <end position="331"/>
    </location>
</feature>
<reference evidence="3" key="1">
    <citation type="journal article" date="2019" name="Int. J. Syst. Evol. Microbiol.">
        <title>The Global Catalogue of Microorganisms (GCM) 10K type strain sequencing project: providing services to taxonomists for standard genome sequencing and annotation.</title>
        <authorList>
            <consortium name="The Broad Institute Genomics Platform"/>
            <consortium name="The Broad Institute Genome Sequencing Center for Infectious Disease"/>
            <person name="Wu L."/>
            <person name="Ma J."/>
        </authorList>
    </citation>
    <scope>NUCLEOTIDE SEQUENCE [LARGE SCALE GENOMIC DNA]</scope>
    <source>
        <strain evidence="3">JCM 17666</strain>
    </source>
</reference>
<feature type="domain" description="Haemin-degrading HemS/ChuX" evidence="1">
    <location>
        <begin position="37"/>
        <end position="150"/>
    </location>
</feature>
<organism evidence="2 3">
    <name type="scientific">Pigmentiphaga soli</name>
    <dbReference type="NCBI Taxonomy" id="1007095"/>
    <lineage>
        <taxon>Bacteria</taxon>
        <taxon>Pseudomonadati</taxon>
        <taxon>Pseudomonadota</taxon>
        <taxon>Betaproteobacteria</taxon>
        <taxon>Burkholderiales</taxon>
        <taxon>Alcaligenaceae</taxon>
        <taxon>Pigmentiphaga</taxon>
    </lineage>
</organism>
<comment type="caution">
    <text evidence="2">The sequence shown here is derived from an EMBL/GenBank/DDBJ whole genome shotgun (WGS) entry which is preliminary data.</text>
</comment>
<keyword evidence="3" id="KW-1185">Reference proteome</keyword>
<name>A0ABP8HJP0_9BURK</name>
<dbReference type="EMBL" id="BAABFO010000025">
    <property type="protein sequence ID" value="GAA4340300.1"/>
    <property type="molecule type" value="Genomic_DNA"/>
</dbReference>
<evidence type="ECO:0000313" key="3">
    <source>
        <dbReference type="Proteomes" id="UP001501671"/>
    </source>
</evidence>
<evidence type="ECO:0000259" key="1">
    <source>
        <dbReference type="Pfam" id="PF05171"/>
    </source>
</evidence>